<gene>
    <name evidence="1" type="ORF">ACE5LO_19015</name>
</gene>
<evidence type="ECO:0000313" key="1">
    <source>
        <dbReference type="EMBL" id="MFB5762477.1"/>
    </source>
</evidence>
<proteinExistence type="predicted"/>
<reference evidence="1 2" key="1">
    <citation type="submission" date="2024-09" db="EMBL/GenBank/DDBJ databases">
        <title>Paenibacillus zeirhizospherea sp. nov., isolated from surface of the maize (Zea mays) roots in a horticulture field, Hungary.</title>
        <authorList>
            <person name="Marton D."/>
            <person name="Farkas M."/>
            <person name="Bedics A."/>
            <person name="Toth E."/>
            <person name="Tancsics A."/>
            <person name="Boka K."/>
            <person name="Marati G."/>
            <person name="Kriszt B."/>
            <person name="Cserhati M."/>
        </authorList>
    </citation>
    <scope>NUCLEOTIDE SEQUENCE [LARGE SCALE GENOMIC DNA]</scope>
    <source>
        <strain evidence="1 2">JCM 18446</strain>
    </source>
</reference>
<evidence type="ECO:0008006" key="3">
    <source>
        <dbReference type="Google" id="ProtNLM"/>
    </source>
</evidence>
<keyword evidence="2" id="KW-1185">Reference proteome</keyword>
<accession>A0ABV5C863</accession>
<organism evidence="1 2">
    <name type="scientific">Paenibacillus medicaginis</name>
    <dbReference type="NCBI Taxonomy" id="1470560"/>
    <lineage>
        <taxon>Bacteria</taxon>
        <taxon>Bacillati</taxon>
        <taxon>Bacillota</taxon>
        <taxon>Bacilli</taxon>
        <taxon>Bacillales</taxon>
        <taxon>Paenibacillaceae</taxon>
        <taxon>Paenibacillus</taxon>
    </lineage>
</organism>
<dbReference type="Proteomes" id="UP001580430">
    <property type="component" value="Unassembled WGS sequence"/>
</dbReference>
<evidence type="ECO:0000313" key="2">
    <source>
        <dbReference type="Proteomes" id="UP001580430"/>
    </source>
</evidence>
<name>A0ABV5C863_9BACL</name>
<sequence>MDDLHLDGLKIDSLVDLLKAAYILEDYDHMIEIADKLLISAERVYSKRKQSLESGKRYVYLDGKRHIVYYFGFSQLMKGIALGKKELYEESLACIKDYADLSWLDDGSKEAGEEISAFKMFAKANTFSVSLLDGKQEYLDPYVQFLKESRVEELLPGLMTILISAINHGFHVDSVFDHFKGKIGEAIEICSKSGEAIYITKFFYTLLSYHLKMKQHHVALHNVLQALEASNNFKDVSGYKVNISVKDIIAICSYDGTK</sequence>
<protein>
    <recommendedName>
        <fullName evidence="3">DNA-binding protein</fullName>
    </recommendedName>
</protein>
<dbReference type="EMBL" id="JBHIRY010000021">
    <property type="protein sequence ID" value="MFB5762477.1"/>
    <property type="molecule type" value="Genomic_DNA"/>
</dbReference>
<dbReference type="RefSeq" id="WP_375521580.1">
    <property type="nucleotide sequence ID" value="NZ_JBHIRY010000021.1"/>
</dbReference>
<comment type="caution">
    <text evidence="1">The sequence shown here is derived from an EMBL/GenBank/DDBJ whole genome shotgun (WGS) entry which is preliminary data.</text>
</comment>